<dbReference type="eggNOG" id="KOG2466">
    <property type="taxonomic scope" value="Eukaryota"/>
</dbReference>
<sequence>MGIDDKIDKVDDTHTSLHDVEHGGVEQVSYDEKKSAWRKFLDIISVDMEGSEKMTTMQLFLYNYDLRPVEANRRTWSWYNFVFFWIADAFNVNTWQIASTGVVAGMTWWQTWISVWLGYFLTGIFVSLSARVGIFHHISFPIASRSSFGIFGSLWPILNRVVMSCVWYAVQSWVGGQCVQLMLWSLFGRHLPDTMHNSFPKSEGITTFEYLGFFLFWLCSLPAIWFPPHQIRHLFTFKSYVVPVAGIAFLVWTLVKAHGAGPVIHEKSKLHGSALAWTFIESTMNALANFATLIVNAPDFSRFADKPSNAIKYWVYIGSIPICFSITCLIGILVSSSSTVLYGETLWSPLEVLGKFLDNYTAGNRAGVFLLSSAFALAQLGTNISANSLSFGTDVTSMLPRYINIRRGGFMCAALALCICPWRLMSSSSKFTTVLSAYAVFLSSISGVTICDYYVVRRGYLELTHLYSVKVAPNEGTSSTRSVYMYNFTGCNWRAYAAYIAGVVPNMTGFVGATGTGHSVPDGATKVYKLNFFVGFGVSFLIYYVLCTYVAPLKEGIPDSNSGKWHEEFRHVEDFDDELIEKSPNTLEAVNSAERVASSGTYNDIGNMVTPITSFSFKGHPVK</sequence>
<feature type="transmembrane region" description="Helical" evidence="6">
    <location>
        <begin position="408"/>
        <end position="425"/>
    </location>
</feature>
<dbReference type="FunFam" id="1.10.4160.10:FF:000001">
    <property type="entry name" value="Uracil permease, putative"/>
    <property type="match status" value="1"/>
</dbReference>
<feature type="transmembrane region" description="Helical" evidence="6">
    <location>
        <begin position="314"/>
        <end position="334"/>
    </location>
</feature>
<dbReference type="GO" id="GO:0015205">
    <property type="term" value="F:nucleobase transmembrane transporter activity"/>
    <property type="evidence" value="ECO:0007669"/>
    <property type="project" value="TreeGrafter"/>
</dbReference>
<dbReference type="InParanoid" id="G8Y491"/>
<evidence type="ECO:0000256" key="1">
    <source>
        <dbReference type="ARBA" id="ARBA00004141"/>
    </source>
</evidence>
<dbReference type="AlphaFoldDB" id="G8Y491"/>
<feature type="transmembrane region" description="Helical" evidence="6">
    <location>
        <begin position="275"/>
        <end position="294"/>
    </location>
</feature>
<dbReference type="Proteomes" id="UP000005222">
    <property type="component" value="Chromosome M"/>
</dbReference>
<feature type="transmembrane region" description="Helical" evidence="6">
    <location>
        <begin position="237"/>
        <end position="255"/>
    </location>
</feature>
<reference evidence="7 8" key="1">
    <citation type="journal article" date="2012" name="G3 (Bethesda)">
        <title>Pichia sorbitophila, an interspecies yeast hybrid reveals early steps of genome resolution following polyploidization.</title>
        <authorList>
            <person name="Leh Louis V."/>
            <person name="Despons L."/>
            <person name="Friedrich A."/>
            <person name="Martin T."/>
            <person name="Durrens P."/>
            <person name="Casaregola S."/>
            <person name="Neuveglise C."/>
            <person name="Fairhead C."/>
            <person name="Marck C."/>
            <person name="Cruz J.A."/>
            <person name="Straub M.L."/>
            <person name="Kugler V."/>
            <person name="Sacerdot C."/>
            <person name="Uzunov Z."/>
            <person name="Thierry A."/>
            <person name="Weiss S."/>
            <person name="Bleykasten C."/>
            <person name="De Montigny J."/>
            <person name="Jacques N."/>
            <person name="Jung P."/>
            <person name="Lemaire M."/>
            <person name="Mallet S."/>
            <person name="Morel G."/>
            <person name="Richard G.F."/>
            <person name="Sarkar A."/>
            <person name="Savel G."/>
            <person name="Schacherer J."/>
            <person name="Seret M.L."/>
            <person name="Talla E."/>
            <person name="Samson G."/>
            <person name="Jubin C."/>
            <person name="Poulain J."/>
            <person name="Vacherie B."/>
            <person name="Barbe V."/>
            <person name="Pelletier E."/>
            <person name="Sherman D.J."/>
            <person name="Westhof E."/>
            <person name="Weissenbach J."/>
            <person name="Baret P.V."/>
            <person name="Wincker P."/>
            <person name="Gaillardin C."/>
            <person name="Dujon B."/>
            <person name="Souciet J.L."/>
        </authorList>
    </citation>
    <scope>NUCLEOTIDE SEQUENCE [LARGE SCALE GENOMIC DNA]</scope>
    <source>
        <strain evidence="8">ATCC MYA-4447 / BCRC 22081 / CBS 7064 / NBRC 10061 / NRRL Y-12695</strain>
    </source>
</reference>
<feature type="transmembrane region" description="Helical" evidence="6">
    <location>
        <begin position="437"/>
        <end position="456"/>
    </location>
</feature>
<organism evidence="7 8">
    <name type="scientific">Pichia sorbitophila (strain ATCC MYA-4447 / BCRC 22081 / CBS 7064 / NBRC 10061 / NRRL Y-12695)</name>
    <name type="common">Hybrid yeast</name>
    <dbReference type="NCBI Taxonomy" id="559304"/>
    <lineage>
        <taxon>Eukaryota</taxon>
        <taxon>Fungi</taxon>
        <taxon>Dikarya</taxon>
        <taxon>Ascomycota</taxon>
        <taxon>Saccharomycotina</taxon>
        <taxon>Pichiomycetes</taxon>
        <taxon>Debaryomycetaceae</taxon>
        <taxon>Millerozyma</taxon>
    </lineage>
</organism>
<keyword evidence="4 6" id="KW-1133">Transmembrane helix</keyword>
<dbReference type="OrthoDB" id="2018619at2759"/>
<dbReference type="STRING" id="559304.G8Y491"/>
<dbReference type="Gene3D" id="1.10.4160.10">
    <property type="entry name" value="Hydantoin permease"/>
    <property type="match status" value="1"/>
</dbReference>
<name>G8Y491_PICSO</name>
<feature type="transmembrane region" description="Helical" evidence="6">
    <location>
        <begin position="208"/>
        <end position="225"/>
    </location>
</feature>
<gene>
    <name evidence="7" type="primary">Piso0_005110</name>
    <name evidence="7" type="ORF">GNLVRS01_PISO0M07866g</name>
</gene>
<evidence type="ECO:0000256" key="5">
    <source>
        <dbReference type="ARBA" id="ARBA00023136"/>
    </source>
</evidence>
<dbReference type="InterPro" id="IPR012681">
    <property type="entry name" value="NCS1"/>
</dbReference>
<dbReference type="GO" id="GO:0005886">
    <property type="term" value="C:plasma membrane"/>
    <property type="evidence" value="ECO:0007669"/>
    <property type="project" value="TreeGrafter"/>
</dbReference>
<comment type="similarity">
    <text evidence="2">Belongs to the purine-cytosine permease (2.A.39) family.</text>
</comment>
<dbReference type="PANTHER" id="PTHR30618">
    <property type="entry name" value="NCS1 FAMILY PURINE/PYRIMIDINE TRANSPORTER"/>
    <property type="match status" value="1"/>
</dbReference>
<evidence type="ECO:0000256" key="4">
    <source>
        <dbReference type="ARBA" id="ARBA00022989"/>
    </source>
</evidence>
<dbReference type="InterPro" id="IPR045225">
    <property type="entry name" value="Uracil/uridine/allantoin_perm"/>
</dbReference>
<dbReference type="EMBL" id="FO082047">
    <property type="protein sequence ID" value="CCE85509.1"/>
    <property type="molecule type" value="Genomic_DNA"/>
</dbReference>
<evidence type="ECO:0000313" key="8">
    <source>
        <dbReference type="Proteomes" id="UP000005222"/>
    </source>
</evidence>
<dbReference type="OMA" id="YEAFAGP"/>
<evidence type="ECO:0000256" key="3">
    <source>
        <dbReference type="ARBA" id="ARBA00022692"/>
    </source>
</evidence>
<feature type="transmembrane region" description="Helical" evidence="6">
    <location>
        <begin position="109"/>
        <end position="130"/>
    </location>
</feature>
<evidence type="ECO:0000256" key="6">
    <source>
        <dbReference type="SAM" id="Phobius"/>
    </source>
</evidence>
<accession>G8Y491</accession>
<dbReference type="CDD" id="cd11482">
    <property type="entry name" value="SLC-NCS1sbd_NRT1-like"/>
    <property type="match status" value="1"/>
</dbReference>
<evidence type="ECO:0000256" key="2">
    <source>
        <dbReference type="ARBA" id="ARBA00008974"/>
    </source>
</evidence>
<keyword evidence="3 6" id="KW-0812">Transmembrane</keyword>
<dbReference type="PANTHER" id="PTHR30618:SF2">
    <property type="entry name" value="ALLANTOIN PERMEASE-RELATED"/>
    <property type="match status" value="1"/>
</dbReference>
<keyword evidence="8" id="KW-1185">Reference proteome</keyword>
<comment type="subcellular location">
    <subcellularLocation>
        <location evidence="1">Membrane</location>
        <topology evidence="1">Multi-pass membrane protein</topology>
    </subcellularLocation>
</comment>
<evidence type="ECO:0000313" key="7">
    <source>
        <dbReference type="EMBL" id="CCE85509.1"/>
    </source>
</evidence>
<feature type="transmembrane region" description="Helical" evidence="6">
    <location>
        <begin position="530"/>
        <end position="551"/>
    </location>
</feature>
<dbReference type="FunCoup" id="G8Y491">
    <property type="interactions" value="997"/>
</dbReference>
<protein>
    <submittedName>
        <fullName evidence="7">Piso0_005110 protein</fullName>
    </submittedName>
</protein>
<proteinExistence type="inferred from homology"/>
<dbReference type="InterPro" id="IPR001248">
    <property type="entry name" value="Pur-cyt_permease"/>
</dbReference>
<dbReference type="HOGENOM" id="CLU_021555_2_2_1"/>
<dbReference type="NCBIfam" id="TIGR00800">
    <property type="entry name" value="ncs1"/>
    <property type="match status" value="1"/>
</dbReference>
<feature type="transmembrane region" description="Helical" evidence="6">
    <location>
        <begin position="142"/>
        <end position="162"/>
    </location>
</feature>
<keyword evidence="5 6" id="KW-0472">Membrane</keyword>
<feature type="transmembrane region" description="Helical" evidence="6">
    <location>
        <begin position="76"/>
        <end position="97"/>
    </location>
</feature>
<dbReference type="Pfam" id="PF02133">
    <property type="entry name" value="Transp_cyt_pur"/>
    <property type="match status" value="1"/>
</dbReference>